<dbReference type="EMBL" id="WSFT01000013">
    <property type="protein sequence ID" value="MBS4537110.1"/>
    <property type="molecule type" value="Genomic_DNA"/>
</dbReference>
<dbReference type="GO" id="GO:0016887">
    <property type="term" value="F:ATP hydrolysis activity"/>
    <property type="evidence" value="ECO:0007669"/>
    <property type="project" value="InterPro"/>
</dbReference>
<reference evidence="6" key="1">
    <citation type="submission" date="2019-12" db="EMBL/GenBank/DDBJ databases">
        <title>Clostridiaceae gen. nov. sp. nov., isolated from sediment in Xinjiang, China.</title>
        <authorList>
            <person name="Zhang R."/>
        </authorList>
    </citation>
    <scope>NUCLEOTIDE SEQUENCE</scope>
    <source>
        <strain evidence="6">D2Q-11</strain>
    </source>
</reference>
<evidence type="ECO:0000256" key="2">
    <source>
        <dbReference type="ARBA" id="ARBA00022840"/>
    </source>
</evidence>
<dbReference type="Gene3D" id="3.40.50.300">
    <property type="entry name" value="P-loop containing nucleotide triphosphate hydrolases"/>
    <property type="match status" value="1"/>
</dbReference>
<feature type="domain" description="ATPase AAA-3" evidence="4">
    <location>
        <begin position="40"/>
        <end position="170"/>
    </location>
</feature>
<comment type="similarity">
    <text evidence="3">Belongs to the MoxR family.</text>
</comment>
<dbReference type="RefSeq" id="WP_203365042.1">
    <property type="nucleotide sequence ID" value="NZ_WSFT01000013.1"/>
</dbReference>
<evidence type="ECO:0000256" key="3">
    <source>
        <dbReference type="ARBA" id="ARBA00061607"/>
    </source>
</evidence>
<feature type="domain" description="ChlI/MoxR AAA lid" evidence="5">
    <location>
        <begin position="233"/>
        <end position="302"/>
    </location>
</feature>
<evidence type="ECO:0000259" key="4">
    <source>
        <dbReference type="Pfam" id="PF07726"/>
    </source>
</evidence>
<organism evidence="6 7">
    <name type="scientific">Anaeromonas frigoriresistens</name>
    <dbReference type="NCBI Taxonomy" id="2683708"/>
    <lineage>
        <taxon>Bacteria</taxon>
        <taxon>Bacillati</taxon>
        <taxon>Bacillota</taxon>
        <taxon>Tissierellia</taxon>
        <taxon>Tissierellales</taxon>
        <taxon>Thermohalobacteraceae</taxon>
        <taxon>Anaeromonas</taxon>
    </lineage>
</organism>
<protein>
    <submittedName>
        <fullName evidence="6">MoxR family ATPase</fullName>
    </submittedName>
</protein>
<dbReference type="PANTHER" id="PTHR42759:SF5">
    <property type="entry name" value="METHANOL DEHYDROGENASE REGULATOR"/>
    <property type="match status" value="1"/>
</dbReference>
<keyword evidence="1" id="KW-0547">Nucleotide-binding</keyword>
<comment type="caution">
    <text evidence="6">The sequence shown here is derived from an EMBL/GenBank/DDBJ whole genome shotgun (WGS) entry which is preliminary data.</text>
</comment>
<dbReference type="InterPro" id="IPR011703">
    <property type="entry name" value="ATPase_AAA-3"/>
</dbReference>
<dbReference type="InterPro" id="IPR050764">
    <property type="entry name" value="CbbQ/NirQ/NorQ/GpvN"/>
</dbReference>
<dbReference type="FunFam" id="3.40.50.300:FF:000640">
    <property type="entry name" value="MoxR family ATPase"/>
    <property type="match status" value="1"/>
</dbReference>
<keyword evidence="2" id="KW-0067">ATP-binding</keyword>
<evidence type="ECO:0000313" key="6">
    <source>
        <dbReference type="EMBL" id="MBS4537110.1"/>
    </source>
</evidence>
<evidence type="ECO:0000313" key="7">
    <source>
        <dbReference type="Proteomes" id="UP000724672"/>
    </source>
</evidence>
<dbReference type="InterPro" id="IPR041628">
    <property type="entry name" value="ChlI/MoxR_AAA_lid"/>
</dbReference>
<dbReference type="PANTHER" id="PTHR42759">
    <property type="entry name" value="MOXR FAMILY PROTEIN"/>
    <property type="match status" value="1"/>
</dbReference>
<dbReference type="AlphaFoldDB" id="A0A942Z7M4"/>
<dbReference type="PIRSF" id="PIRSF002849">
    <property type="entry name" value="AAA_ATPase_chaperone_MoxR_prd"/>
    <property type="match status" value="1"/>
</dbReference>
<dbReference type="Pfam" id="PF07726">
    <property type="entry name" value="AAA_3"/>
    <property type="match status" value="1"/>
</dbReference>
<proteinExistence type="inferred from homology"/>
<accession>A0A942Z7M4</accession>
<name>A0A942Z7M4_9FIRM</name>
<sequence>MEVIEVKNIVNKIKDNVQKVIVGKGEIIDYIMVSILCSGHVLLEDVPGLGKTILARSLSKSINSSFSRIQFTPDLLPSDITGINYYNQKSNQFQFKKGPLMSQLILADEINRATPRTQSSLLKSMEEHQLTVDGITHKLDEPFFVIATQNPIENAGTYPLPEAQLDRFFMKLHIGYPNFDEEFKILTRFKTENPLDEIEAVVGSEDIIKARELFKHVKIEDDLIDYILKLTHKTREHTDIKLGISPRGSQALFRGSQAYAAIQGRDFVTPDDIKAIIKPIFRHRIIVQGRSRFTSINIDQIIEGIVKEVEVPSENIRN</sequence>
<evidence type="ECO:0000259" key="5">
    <source>
        <dbReference type="Pfam" id="PF17863"/>
    </source>
</evidence>
<dbReference type="GO" id="GO:0005524">
    <property type="term" value="F:ATP binding"/>
    <property type="evidence" value="ECO:0007669"/>
    <property type="project" value="UniProtKB-KW"/>
</dbReference>
<dbReference type="SUPFAM" id="SSF52540">
    <property type="entry name" value="P-loop containing nucleoside triphosphate hydrolases"/>
    <property type="match status" value="1"/>
</dbReference>
<gene>
    <name evidence="6" type="ORF">GOQ27_01470</name>
</gene>
<keyword evidence="7" id="KW-1185">Reference proteome</keyword>
<dbReference type="Proteomes" id="UP000724672">
    <property type="component" value="Unassembled WGS sequence"/>
</dbReference>
<dbReference type="Pfam" id="PF17863">
    <property type="entry name" value="AAA_lid_2"/>
    <property type="match status" value="1"/>
</dbReference>
<dbReference type="Gene3D" id="1.10.8.80">
    <property type="entry name" value="Magnesium chelatase subunit I, C-Terminal domain"/>
    <property type="match status" value="1"/>
</dbReference>
<evidence type="ECO:0000256" key="1">
    <source>
        <dbReference type="ARBA" id="ARBA00022741"/>
    </source>
</evidence>
<dbReference type="InterPro" id="IPR027417">
    <property type="entry name" value="P-loop_NTPase"/>
</dbReference>